<comment type="caution">
    <text evidence="2">The sequence shown here is derived from an EMBL/GenBank/DDBJ whole genome shotgun (WGS) entry which is preliminary data.</text>
</comment>
<keyword evidence="3" id="KW-1185">Reference proteome</keyword>
<reference evidence="2" key="1">
    <citation type="journal article" date="2020" name="J Insects Food Feed">
        <title>The yellow mealworm (Tenebrio molitor) genome: a resource for the emerging insects as food and feed industry.</title>
        <authorList>
            <person name="Eriksson T."/>
            <person name="Andere A."/>
            <person name="Kelstrup H."/>
            <person name="Emery V."/>
            <person name="Picard C."/>
        </authorList>
    </citation>
    <scope>NUCLEOTIDE SEQUENCE</scope>
    <source>
        <strain evidence="2">Stoneville</strain>
        <tissue evidence="2">Whole head</tissue>
    </source>
</reference>
<evidence type="ECO:0000256" key="1">
    <source>
        <dbReference type="SAM" id="MobiDB-lite"/>
    </source>
</evidence>
<dbReference type="AlphaFoldDB" id="A0A8J6HX51"/>
<evidence type="ECO:0000313" key="3">
    <source>
        <dbReference type="Proteomes" id="UP000719412"/>
    </source>
</evidence>
<evidence type="ECO:0000313" key="2">
    <source>
        <dbReference type="EMBL" id="KAH0822449.1"/>
    </source>
</evidence>
<proteinExistence type="predicted"/>
<gene>
    <name evidence="2" type="ORF">GEV33_000342</name>
</gene>
<feature type="region of interest" description="Disordered" evidence="1">
    <location>
        <begin position="104"/>
        <end position="131"/>
    </location>
</feature>
<sequence length="148" mass="16604">MSINQNKNQQGTEGHPIIERAEYYWVSRDCRTGSRTPTSGTFRFSVLGSRFTVHDRFRVCMFVLKGGRLGGVFPVQQVLANPWRKTEAAGKIVQEELQPGSHFATLLGRRHPPGSHERAGPHTGQSLAEDPEVQEPYLSGKVLQRHLI</sequence>
<dbReference type="EMBL" id="JABDTM020002237">
    <property type="protein sequence ID" value="KAH0822449.1"/>
    <property type="molecule type" value="Genomic_DNA"/>
</dbReference>
<protein>
    <submittedName>
        <fullName evidence="2">Uncharacterized protein</fullName>
    </submittedName>
</protein>
<dbReference type="Proteomes" id="UP000719412">
    <property type="component" value="Unassembled WGS sequence"/>
</dbReference>
<reference evidence="2" key="2">
    <citation type="submission" date="2021-08" db="EMBL/GenBank/DDBJ databases">
        <authorList>
            <person name="Eriksson T."/>
        </authorList>
    </citation>
    <scope>NUCLEOTIDE SEQUENCE</scope>
    <source>
        <strain evidence="2">Stoneville</strain>
        <tissue evidence="2">Whole head</tissue>
    </source>
</reference>
<organism evidence="2 3">
    <name type="scientific">Tenebrio molitor</name>
    <name type="common">Yellow mealworm beetle</name>
    <dbReference type="NCBI Taxonomy" id="7067"/>
    <lineage>
        <taxon>Eukaryota</taxon>
        <taxon>Metazoa</taxon>
        <taxon>Ecdysozoa</taxon>
        <taxon>Arthropoda</taxon>
        <taxon>Hexapoda</taxon>
        <taxon>Insecta</taxon>
        <taxon>Pterygota</taxon>
        <taxon>Neoptera</taxon>
        <taxon>Endopterygota</taxon>
        <taxon>Coleoptera</taxon>
        <taxon>Polyphaga</taxon>
        <taxon>Cucujiformia</taxon>
        <taxon>Tenebrionidae</taxon>
        <taxon>Tenebrio</taxon>
    </lineage>
</organism>
<accession>A0A8J6HX51</accession>
<name>A0A8J6HX51_TENMO</name>